<evidence type="ECO:0000313" key="2">
    <source>
        <dbReference type="EMBL" id="CAD6502851.1"/>
    </source>
</evidence>
<proteinExistence type="predicted"/>
<dbReference type="AlphaFoldDB" id="A0A9W4GFH4"/>
<dbReference type="Proteomes" id="UP000683417">
    <property type="component" value="Unassembled WGS sequence"/>
</dbReference>
<sequence>MDSLVELWIHTNQNPLDSILDEFRVKYNLHNNQITVICELISDLRAHIRKFRHFAAITALHSQLDSLITQIITKNVPASEFEELVASIYKPASDRKIWHIVINIANRFVGERPTVGPVTKIPLMTTTFSWANNFQYDSEMLHYAERVASLPIVLKSELTGMIFRYVDNFWEEHFENKTWSDLTRRIWENFHENRQCGSDNLFWVKMNEEAKRSWLHAFQDRFPNHLLTPMDNAEEDLLDVCRKREDPFLPGKFSHNIPDKQHAGVLRVRQIDFLVESSDIAESMEHKWRDVRVVGELASSRSQLGKSKYQLMRCMREIFYGQPLRRFVHGLCVYQNYVEFWIVDRAGAYNSVKVDMTKSQEKLIRGLSSYMLMSDKELGLDPIISHDDVDQRFITISGDQKLRKQIKVYPVPIARPGTIGSRGNACYMKDNMQLMKFSWCSDAKQIKTGNSEPDINPSGIVRLKRSLDISEVETRQKRIKISRGQKSNTNSSEKYLSRGTTINLPSRKYSINRELTLAILKPSCRPFRSSTVREFIVGIRDVIIWHRNLYQKGIVLGDVTAGNIVQTRSNEMGAKKGFLIDFDLISLRQYNEKYDLMKSLSRPIQYLALELLHSIAGHDFSQKKTYRHDLESFFYVLIIGCMSYGRDSIPKHLKSWSSDRILTSLSKKHAHVVIDFEEKIISYFMPKFEGVKELARTFHHILFGDRHVSYGSPRNHNVLYGPIITAFNDTIRRLECKKYFPYKSNHCPLFLQSC</sequence>
<evidence type="ECO:0000259" key="1">
    <source>
        <dbReference type="Pfam" id="PF17667"/>
    </source>
</evidence>
<reference evidence="2" key="1">
    <citation type="submission" date="2020-10" db="EMBL/GenBank/DDBJ databases">
        <authorList>
            <person name="Muller C M."/>
        </authorList>
    </citation>
    <scope>NUCLEOTIDE SEQUENCE</scope>
    <source>
        <strain evidence="2">THUN-12</strain>
    </source>
</reference>
<protein>
    <submittedName>
        <fullName evidence="2">BgTH12-05440</fullName>
    </submittedName>
</protein>
<dbReference type="Pfam" id="PF17667">
    <property type="entry name" value="Pkinase_fungal"/>
    <property type="match status" value="1"/>
</dbReference>
<organism evidence="2 3">
    <name type="scientific">Blumeria graminis f. sp. triticale</name>
    <dbReference type="NCBI Taxonomy" id="1689686"/>
    <lineage>
        <taxon>Eukaryota</taxon>
        <taxon>Fungi</taxon>
        <taxon>Dikarya</taxon>
        <taxon>Ascomycota</taxon>
        <taxon>Pezizomycotina</taxon>
        <taxon>Leotiomycetes</taxon>
        <taxon>Erysiphales</taxon>
        <taxon>Erysiphaceae</taxon>
        <taxon>Blumeria</taxon>
    </lineage>
</organism>
<dbReference type="EMBL" id="CAJHIT010000006">
    <property type="protein sequence ID" value="CAD6502851.1"/>
    <property type="molecule type" value="Genomic_DNA"/>
</dbReference>
<feature type="domain" description="Fungal-type protein kinase" evidence="1">
    <location>
        <begin position="271"/>
        <end position="641"/>
    </location>
</feature>
<evidence type="ECO:0000313" key="3">
    <source>
        <dbReference type="Proteomes" id="UP000683417"/>
    </source>
</evidence>
<dbReference type="PANTHER" id="PTHR38248">
    <property type="entry name" value="FUNK1 6"/>
    <property type="match status" value="1"/>
</dbReference>
<dbReference type="InterPro" id="IPR040976">
    <property type="entry name" value="Pkinase_fungal"/>
</dbReference>
<dbReference type="PANTHER" id="PTHR38248:SF2">
    <property type="entry name" value="FUNK1 11"/>
    <property type="match status" value="1"/>
</dbReference>
<gene>
    <name evidence="2" type="ORF">BGTH12_LOCUS4209</name>
</gene>
<name>A0A9W4GFH4_BLUGR</name>
<comment type="caution">
    <text evidence="2">The sequence shown here is derived from an EMBL/GenBank/DDBJ whole genome shotgun (WGS) entry which is preliminary data.</text>
</comment>
<accession>A0A9W4GFH4</accession>